<evidence type="ECO:0000313" key="2">
    <source>
        <dbReference type="Proteomes" id="UP001370348"/>
    </source>
</evidence>
<accession>A0ABZ2M7X2</accession>
<dbReference type="Proteomes" id="UP001370348">
    <property type="component" value="Chromosome"/>
</dbReference>
<protein>
    <submittedName>
        <fullName evidence="1">Uncharacterized protein</fullName>
    </submittedName>
</protein>
<proteinExistence type="predicted"/>
<sequence>MLDVVAESLDGASAIVGEARFHDALPSLRSLERDAGELASRPLPEPLRTSKAEIVRALFVPALPKRAPARIGDVHLVGDLRGAP</sequence>
<organism evidence="1 2">
    <name type="scientific">Pendulispora albinea</name>
    <dbReference type="NCBI Taxonomy" id="2741071"/>
    <lineage>
        <taxon>Bacteria</taxon>
        <taxon>Pseudomonadati</taxon>
        <taxon>Myxococcota</taxon>
        <taxon>Myxococcia</taxon>
        <taxon>Myxococcales</taxon>
        <taxon>Sorangiineae</taxon>
        <taxon>Pendulisporaceae</taxon>
        <taxon>Pendulispora</taxon>
    </lineage>
</organism>
<dbReference type="EMBL" id="CP089984">
    <property type="protein sequence ID" value="WXB18607.1"/>
    <property type="molecule type" value="Genomic_DNA"/>
</dbReference>
<evidence type="ECO:0000313" key="1">
    <source>
        <dbReference type="EMBL" id="WXB18607.1"/>
    </source>
</evidence>
<gene>
    <name evidence="1" type="ORF">LZC94_15370</name>
</gene>
<name>A0ABZ2M7X2_9BACT</name>
<keyword evidence="2" id="KW-1185">Reference proteome</keyword>
<dbReference type="RefSeq" id="WP_394828240.1">
    <property type="nucleotide sequence ID" value="NZ_CP089984.1"/>
</dbReference>
<reference evidence="1 2" key="1">
    <citation type="submission" date="2021-12" db="EMBL/GenBank/DDBJ databases">
        <title>Discovery of the Pendulisporaceae a myxobacterial family with distinct sporulation behavior and unique specialized metabolism.</title>
        <authorList>
            <person name="Garcia R."/>
            <person name="Popoff A."/>
            <person name="Bader C.D."/>
            <person name="Loehr J."/>
            <person name="Walesch S."/>
            <person name="Walt C."/>
            <person name="Boldt J."/>
            <person name="Bunk B."/>
            <person name="Haeckl F.J.F.P.J."/>
            <person name="Gunesch A.P."/>
            <person name="Birkelbach J."/>
            <person name="Nuebel U."/>
            <person name="Pietschmann T."/>
            <person name="Bach T."/>
            <person name="Mueller R."/>
        </authorList>
    </citation>
    <scope>NUCLEOTIDE SEQUENCE [LARGE SCALE GENOMIC DNA]</scope>
    <source>
        <strain evidence="1 2">MSr11954</strain>
    </source>
</reference>